<feature type="chain" id="PRO_5046017213" description="Metallo-beta-lactamase domain-containing protein" evidence="1">
    <location>
        <begin position="26"/>
        <end position="332"/>
    </location>
</feature>
<dbReference type="EMBL" id="CP143423">
    <property type="protein sequence ID" value="WVX50032.1"/>
    <property type="molecule type" value="Genomic_DNA"/>
</dbReference>
<sequence length="332" mass="36477">MNFRNRFHFYTLVLAFAIIPPQSHADLLIYHFDVETGDSTLIMDTVSRRSLLVDAGDRGYGRNILVPELKKLGLNQINYFLATHYDADHIGGFHELIDEGILFTEAVFDRGGVTSRTETTAKGNKTEYGTYIEYASSLRTTLRPGCDKTIDLGPDISVMVVAGAGEFLKETKPSCVLDSISIPKNKDNDLSIALVISIGNFSYFIGGDLTGGGNGTKKMEPLVARAVGDIDVLKVNHHGSETSSNEDFLRFLLPEVAVISIGNGGRNLKYRLPRQSILDRLSDLESDPTVFLTNSGEGGRLSDSYVEDRHIIVFSDGESYHVNGIIYSANDN</sequence>
<dbReference type="InterPro" id="IPR001279">
    <property type="entry name" value="Metallo-B-lactamas"/>
</dbReference>
<evidence type="ECO:0000256" key="1">
    <source>
        <dbReference type="SAM" id="SignalP"/>
    </source>
</evidence>
<dbReference type="Proteomes" id="UP001318682">
    <property type="component" value="Chromosome"/>
</dbReference>
<dbReference type="Gene3D" id="3.60.15.10">
    <property type="entry name" value="Ribonuclease Z/Hydroxyacylglutathione hydrolase-like"/>
    <property type="match status" value="1"/>
</dbReference>
<proteinExistence type="predicted"/>
<dbReference type="SUPFAM" id="SSF56281">
    <property type="entry name" value="Metallo-hydrolase/oxidoreductase"/>
    <property type="match status" value="1"/>
</dbReference>
<dbReference type="Pfam" id="PF00753">
    <property type="entry name" value="Lactamase_B"/>
    <property type="match status" value="1"/>
</dbReference>
<evidence type="ECO:0000259" key="2">
    <source>
        <dbReference type="Pfam" id="PF00753"/>
    </source>
</evidence>
<feature type="signal peptide" evidence="1">
    <location>
        <begin position="1"/>
        <end position="25"/>
    </location>
</feature>
<evidence type="ECO:0000313" key="3">
    <source>
        <dbReference type="EMBL" id="WVX50032.1"/>
    </source>
</evidence>
<organism evidence="3 4">
    <name type="scientific">Roseobacter fucihabitans</name>
    <dbReference type="NCBI Taxonomy" id="1537242"/>
    <lineage>
        <taxon>Bacteria</taxon>
        <taxon>Pseudomonadati</taxon>
        <taxon>Pseudomonadota</taxon>
        <taxon>Alphaproteobacteria</taxon>
        <taxon>Rhodobacterales</taxon>
        <taxon>Roseobacteraceae</taxon>
        <taxon>Roseobacter</taxon>
    </lineage>
</organism>
<reference evidence="3 4" key="1">
    <citation type="submission" date="2015-07" db="EMBL/GenBank/DDBJ databases">
        <authorList>
            <person name="Voget S."/>
            <person name="Dogs M."/>
            <person name="Brinkhoff T.H."/>
            <person name="Daniel R."/>
        </authorList>
    </citation>
    <scope>NUCLEOTIDE SEQUENCE [LARGE SCALE GENOMIC DNA]</scope>
    <source>
        <strain evidence="3 4">B14</strain>
    </source>
</reference>
<reference evidence="4" key="2">
    <citation type="submission" date="2024-01" db="EMBL/GenBank/DDBJ databases">
        <title>Roseobacter fucihabitans sp. nov., isolated from the brown alga Fucus spiralis.</title>
        <authorList>
            <person name="Hahnke S."/>
            <person name="Berger M."/>
            <person name="Schlingloff A."/>
            <person name="Athale I."/>
            <person name="Neumann-Schaal M."/>
            <person name="Adenaya A."/>
            <person name="Poehlein A."/>
            <person name="Daniel R."/>
            <person name="Pertersen J."/>
            <person name="Brinkhoff T."/>
        </authorList>
    </citation>
    <scope>NUCLEOTIDE SEQUENCE [LARGE SCALE GENOMIC DNA]</scope>
    <source>
        <strain evidence="4">B14</strain>
    </source>
</reference>
<dbReference type="PANTHER" id="PTHR30619">
    <property type="entry name" value="DNA INTERNALIZATION/COMPETENCE PROTEIN COMEC/REC2"/>
    <property type="match status" value="1"/>
</dbReference>
<accession>A0ABZ2BVH0</accession>
<evidence type="ECO:0000313" key="4">
    <source>
        <dbReference type="Proteomes" id="UP001318682"/>
    </source>
</evidence>
<feature type="domain" description="Metallo-beta-lactamase" evidence="2">
    <location>
        <begin position="47"/>
        <end position="99"/>
    </location>
</feature>
<gene>
    <name evidence="3" type="ORF">ROLI_031280</name>
</gene>
<dbReference type="InterPro" id="IPR052159">
    <property type="entry name" value="Competence_DNA_uptake"/>
</dbReference>
<dbReference type="PANTHER" id="PTHR30619:SF1">
    <property type="entry name" value="RECOMBINATION PROTEIN 2"/>
    <property type="match status" value="1"/>
</dbReference>
<protein>
    <recommendedName>
        <fullName evidence="2">Metallo-beta-lactamase domain-containing protein</fullName>
    </recommendedName>
</protein>
<keyword evidence="1" id="KW-0732">Signal</keyword>
<name>A0ABZ2BVH0_9RHOB</name>
<dbReference type="InterPro" id="IPR036866">
    <property type="entry name" value="RibonucZ/Hydroxyglut_hydro"/>
</dbReference>
<keyword evidence="4" id="KW-1185">Reference proteome</keyword>